<feature type="transmembrane region" description="Helical" evidence="9">
    <location>
        <begin position="12"/>
        <end position="35"/>
    </location>
</feature>
<evidence type="ECO:0000259" key="10">
    <source>
        <dbReference type="PROSITE" id="PS50111"/>
    </source>
</evidence>
<comment type="similarity">
    <text evidence="7">Belongs to the methyl-accepting chemotaxis (MCP) protein family.</text>
</comment>
<dbReference type="Gene3D" id="1.10.8.500">
    <property type="entry name" value="HAMP domain in histidine kinase"/>
    <property type="match status" value="1"/>
</dbReference>
<evidence type="ECO:0000256" key="5">
    <source>
        <dbReference type="ARBA" id="ARBA00023136"/>
    </source>
</evidence>
<evidence type="ECO:0000313" key="12">
    <source>
        <dbReference type="EMBL" id="GJE04508.1"/>
    </source>
</evidence>
<dbReference type="InterPro" id="IPR003660">
    <property type="entry name" value="HAMP_dom"/>
</dbReference>
<dbReference type="PANTHER" id="PTHR32089">
    <property type="entry name" value="METHYL-ACCEPTING CHEMOTAXIS PROTEIN MCPB"/>
    <property type="match status" value="1"/>
</dbReference>
<evidence type="ECO:0000256" key="3">
    <source>
        <dbReference type="ARBA" id="ARBA00022692"/>
    </source>
</evidence>
<dbReference type="SMART" id="SM00283">
    <property type="entry name" value="MA"/>
    <property type="match status" value="1"/>
</dbReference>
<dbReference type="Proteomes" id="UP001055153">
    <property type="component" value="Unassembled WGS sequence"/>
</dbReference>
<accession>A0ABQ4SRR1</accession>
<dbReference type="Gene3D" id="3.30.450.20">
    <property type="entry name" value="PAS domain"/>
    <property type="match status" value="1"/>
</dbReference>
<keyword evidence="2" id="KW-1003">Cell membrane</keyword>
<evidence type="ECO:0000256" key="9">
    <source>
        <dbReference type="SAM" id="Phobius"/>
    </source>
</evidence>
<keyword evidence="5 9" id="KW-0472">Membrane</keyword>
<evidence type="ECO:0000256" key="1">
    <source>
        <dbReference type="ARBA" id="ARBA00004651"/>
    </source>
</evidence>
<reference evidence="12" key="2">
    <citation type="submission" date="2021-08" db="EMBL/GenBank/DDBJ databases">
        <authorList>
            <person name="Tani A."/>
            <person name="Ola A."/>
            <person name="Ogura Y."/>
            <person name="Katsura K."/>
            <person name="Hayashi T."/>
        </authorList>
    </citation>
    <scope>NUCLEOTIDE SEQUENCE</scope>
    <source>
        <strain evidence="12">DSM 17168</strain>
    </source>
</reference>
<dbReference type="RefSeq" id="WP_238241874.1">
    <property type="nucleotide sequence ID" value="NZ_BPQQ01000126.1"/>
</dbReference>
<dbReference type="Pfam" id="PF17200">
    <property type="entry name" value="sCache_2"/>
    <property type="match status" value="1"/>
</dbReference>
<name>A0ABQ4SRR1_9HYPH</name>
<evidence type="ECO:0000259" key="11">
    <source>
        <dbReference type="PROSITE" id="PS50885"/>
    </source>
</evidence>
<evidence type="ECO:0000256" key="6">
    <source>
        <dbReference type="ARBA" id="ARBA00023224"/>
    </source>
</evidence>
<dbReference type="Pfam" id="PF00015">
    <property type="entry name" value="MCPsignal"/>
    <property type="match status" value="1"/>
</dbReference>
<dbReference type="PROSITE" id="PS50885">
    <property type="entry name" value="HAMP"/>
    <property type="match status" value="1"/>
</dbReference>
<feature type="domain" description="HAMP" evidence="11">
    <location>
        <begin position="208"/>
        <end position="261"/>
    </location>
</feature>
<evidence type="ECO:0000256" key="7">
    <source>
        <dbReference type="ARBA" id="ARBA00029447"/>
    </source>
</evidence>
<gene>
    <name evidence="12" type="ORF">GMJLKIPL_6472</name>
</gene>
<comment type="caution">
    <text evidence="12">The sequence shown here is derived from an EMBL/GenBank/DDBJ whole genome shotgun (WGS) entry which is preliminary data.</text>
</comment>
<dbReference type="EMBL" id="BPQQ01000126">
    <property type="protein sequence ID" value="GJE04508.1"/>
    <property type="molecule type" value="Genomic_DNA"/>
</dbReference>
<dbReference type="InterPro" id="IPR004089">
    <property type="entry name" value="MCPsignal_dom"/>
</dbReference>
<dbReference type="Gene3D" id="1.10.287.950">
    <property type="entry name" value="Methyl-accepting chemotaxis protein"/>
    <property type="match status" value="1"/>
</dbReference>
<reference evidence="12" key="1">
    <citation type="journal article" date="2021" name="Front. Microbiol.">
        <title>Comprehensive Comparative Genomics and Phenotyping of Methylobacterium Species.</title>
        <authorList>
            <person name="Alessa O."/>
            <person name="Ogura Y."/>
            <person name="Fujitani Y."/>
            <person name="Takami H."/>
            <person name="Hayashi T."/>
            <person name="Sahin N."/>
            <person name="Tani A."/>
        </authorList>
    </citation>
    <scope>NUCLEOTIDE SEQUENCE</scope>
    <source>
        <strain evidence="12">DSM 17168</strain>
    </source>
</reference>
<protein>
    <submittedName>
        <fullName evidence="12">Methyl-accepting chemotaxis protein</fullName>
    </submittedName>
</protein>
<keyword evidence="4 9" id="KW-1133">Transmembrane helix</keyword>
<dbReference type="PROSITE" id="PS50111">
    <property type="entry name" value="CHEMOTAXIS_TRANSDUC_2"/>
    <property type="match status" value="1"/>
</dbReference>
<proteinExistence type="inferred from homology"/>
<evidence type="ECO:0000313" key="13">
    <source>
        <dbReference type="Proteomes" id="UP001055153"/>
    </source>
</evidence>
<comment type="subcellular location">
    <subcellularLocation>
        <location evidence="1">Cell membrane</location>
        <topology evidence="1">Multi-pass membrane protein</topology>
    </subcellularLocation>
</comment>
<dbReference type="PRINTS" id="PR00260">
    <property type="entry name" value="CHEMTRNSDUCR"/>
</dbReference>
<dbReference type="Pfam" id="PF00672">
    <property type="entry name" value="HAMP"/>
    <property type="match status" value="1"/>
</dbReference>
<feature type="transmembrane region" description="Helical" evidence="9">
    <location>
        <begin position="188"/>
        <end position="207"/>
    </location>
</feature>
<sequence>MKLKIGTRIQAITAVALVGIATIVVLAAYAFAGAISDGRARKTRDLVDAAHSLLVHFEAEERVGRLSREAAQSAAIAAVRALRYGEGEYFWINDMHPRMIVHPNTKLIGTDIGGITDPTGKRLFVDMIEQVKREGAGFVPYMWPKPGMERPVDKISYVRGFQPWGWIVGSGIYADDTAAQVRASLSGLLIGTVVITVIVGLTATVIGRSVSRPTLALAGAMERIAAGRSSEPVPATGRGDEIGAMAVAVQVFKDNLIRTGQLEEEAARARAEAEVNRQIALRQMADAFEQTVGGIVDTVASAAAALQGTAQGMSGMAAGTACKSTAVAAAAEEAAANVGTVAAAAEELGTSVQEIGRQVGTSADLAHAAVAEADRTETLVQDLSRAATRIGDVVALISGIAGQTNLLALNATIEAARAGPAGRGFAVVAAEVKELAAQTSRATDEIGGQIAQIQSSTQQAVDVIKGIAARIREISQVSTGIAAAVEQQGAATQEIVRNVAQAAAGTSEMTGTIADVASEAESTGAAAGQVLEAASGLSRQSAQLRVEVGRFLTNVRAA</sequence>
<evidence type="ECO:0000256" key="2">
    <source>
        <dbReference type="ARBA" id="ARBA00022475"/>
    </source>
</evidence>
<keyword evidence="3 9" id="KW-0812">Transmembrane</keyword>
<dbReference type="SUPFAM" id="SSF58104">
    <property type="entry name" value="Methyl-accepting chemotaxis protein (MCP) signaling domain"/>
    <property type="match status" value="1"/>
</dbReference>
<evidence type="ECO:0000256" key="8">
    <source>
        <dbReference type="PROSITE-ProRule" id="PRU00284"/>
    </source>
</evidence>
<evidence type="ECO:0000256" key="4">
    <source>
        <dbReference type="ARBA" id="ARBA00022989"/>
    </source>
</evidence>
<dbReference type="InterPro" id="IPR004090">
    <property type="entry name" value="Chemotax_Me-accpt_rcpt"/>
</dbReference>
<feature type="domain" description="Methyl-accepting transducer" evidence="10">
    <location>
        <begin position="295"/>
        <end position="524"/>
    </location>
</feature>
<dbReference type="PANTHER" id="PTHR32089:SF112">
    <property type="entry name" value="LYSOZYME-LIKE PROTEIN-RELATED"/>
    <property type="match status" value="1"/>
</dbReference>
<dbReference type="CDD" id="cd06225">
    <property type="entry name" value="HAMP"/>
    <property type="match status" value="1"/>
</dbReference>
<dbReference type="SMART" id="SM00304">
    <property type="entry name" value="HAMP"/>
    <property type="match status" value="1"/>
</dbReference>
<dbReference type="InterPro" id="IPR033480">
    <property type="entry name" value="sCache_2"/>
</dbReference>
<organism evidence="12 13">
    <name type="scientific">Methylobacterium isbiliense</name>
    <dbReference type="NCBI Taxonomy" id="315478"/>
    <lineage>
        <taxon>Bacteria</taxon>
        <taxon>Pseudomonadati</taxon>
        <taxon>Pseudomonadota</taxon>
        <taxon>Alphaproteobacteria</taxon>
        <taxon>Hyphomicrobiales</taxon>
        <taxon>Methylobacteriaceae</taxon>
        <taxon>Methylobacterium</taxon>
    </lineage>
</organism>
<dbReference type="SMART" id="SM01049">
    <property type="entry name" value="Cache_2"/>
    <property type="match status" value="1"/>
</dbReference>
<keyword evidence="6 8" id="KW-0807">Transducer</keyword>
<keyword evidence="13" id="KW-1185">Reference proteome</keyword>